<dbReference type="AlphaFoldDB" id="A0A0R3X991"/>
<dbReference type="EMBL" id="UYWX01021312">
    <property type="protein sequence ID" value="VDM35082.1"/>
    <property type="molecule type" value="Genomic_DNA"/>
</dbReference>
<evidence type="ECO:0000313" key="4">
    <source>
        <dbReference type="EMBL" id="VDM35082.1"/>
    </source>
</evidence>
<feature type="coiled-coil region" evidence="3">
    <location>
        <begin position="341"/>
        <end position="368"/>
    </location>
</feature>
<sequence>MAFCAIFDVVKKASEEPLPDNKHQILSLAKTDQEKQAKMGAEDVSDLDDLCHPSRSKSERSAWLRYCYKKPTAAAGVRRSANSGCLLIEVSKARRAEMEGEKARERRLKRHATQGVVALFNAVRQHNFVLEKQLDGTSPLIFQREKVVTGFTTSDFLDRLSAGLPGAKAKTAKEVSAVMNLGRWCFSFERSNLSVTDFTLSWFDDGGYAPKLGVNPSNQETKQLISEGDVCPITVTDMPESTDTLTIVKACVRYDIMEQISSIMSDLVAIDLKYSKLAQIDTTQAKEQAQLSTQDPVQIKSGNKETALESLHAYTISELHSQLNSLRGYIRDLDSKFSEVAKCVQERLERLEHSKNELSCEVERLRRFY</sequence>
<protein>
    <recommendedName>
        <fullName evidence="2">RRP15-like protein</fullName>
    </recommendedName>
</protein>
<dbReference type="InterPro" id="IPR012459">
    <property type="entry name" value="Rrp15"/>
</dbReference>
<evidence type="ECO:0000313" key="6">
    <source>
        <dbReference type="WBParaSite" id="TTAC_0001011601-mRNA-1"/>
    </source>
</evidence>
<dbReference type="Pfam" id="PF07890">
    <property type="entry name" value="Rrp15p"/>
    <property type="match status" value="1"/>
</dbReference>
<accession>A0A0R3X991</accession>
<comment type="similarity">
    <text evidence="1">Belongs to the RRP15 family.</text>
</comment>
<dbReference type="Proteomes" id="UP000274429">
    <property type="component" value="Unassembled WGS sequence"/>
</dbReference>
<dbReference type="STRING" id="6205.A0A0R3X991"/>
<keyword evidence="3" id="KW-0175">Coiled coil</keyword>
<dbReference type="GO" id="GO:0030687">
    <property type="term" value="C:preribosome, large subunit precursor"/>
    <property type="evidence" value="ECO:0007669"/>
    <property type="project" value="TreeGrafter"/>
</dbReference>
<dbReference type="GO" id="GO:0000470">
    <property type="term" value="P:maturation of LSU-rRNA"/>
    <property type="evidence" value="ECO:0007669"/>
    <property type="project" value="TreeGrafter"/>
</dbReference>
<organism evidence="6">
    <name type="scientific">Hydatigena taeniaeformis</name>
    <name type="common">Feline tapeworm</name>
    <name type="synonym">Taenia taeniaeformis</name>
    <dbReference type="NCBI Taxonomy" id="6205"/>
    <lineage>
        <taxon>Eukaryota</taxon>
        <taxon>Metazoa</taxon>
        <taxon>Spiralia</taxon>
        <taxon>Lophotrochozoa</taxon>
        <taxon>Platyhelminthes</taxon>
        <taxon>Cestoda</taxon>
        <taxon>Eucestoda</taxon>
        <taxon>Cyclophyllidea</taxon>
        <taxon>Taeniidae</taxon>
        <taxon>Hydatigera</taxon>
    </lineage>
</organism>
<evidence type="ECO:0000256" key="3">
    <source>
        <dbReference type="SAM" id="Coils"/>
    </source>
</evidence>
<dbReference type="WBParaSite" id="TTAC_0001011601-mRNA-1">
    <property type="protein sequence ID" value="TTAC_0001011601-mRNA-1"/>
    <property type="gene ID" value="TTAC_0001011601"/>
</dbReference>
<keyword evidence="5" id="KW-1185">Reference proteome</keyword>
<proteinExistence type="inferred from homology"/>
<evidence type="ECO:0000256" key="2">
    <source>
        <dbReference type="ARBA" id="ARBA00017475"/>
    </source>
</evidence>
<gene>
    <name evidence="4" type="ORF">TTAC_LOCUS10102</name>
</gene>
<reference evidence="6" key="1">
    <citation type="submission" date="2017-02" db="UniProtKB">
        <authorList>
            <consortium name="WormBaseParasite"/>
        </authorList>
    </citation>
    <scope>IDENTIFICATION</scope>
</reference>
<dbReference type="PANTHER" id="PTHR13245">
    <property type="entry name" value="RRP15-LIKE PROTEIN"/>
    <property type="match status" value="1"/>
</dbReference>
<name>A0A0R3X991_HYDTA</name>
<evidence type="ECO:0000313" key="5">
    <source>
        <dbReference type="Proteomes" id="UP000274429"/>
    </source>
</evidence>
<evidence type="ECO:0000256" key="1">
    <source>
        <dbReference type="ARBA" id="ARBA00007462"/>
    </source>
</evidence>
<dbReference type="OrthoDB" id="20949at2759"/>
<dbReference type="GO" id="GO:0000460">
    <property type="term" value="P:maturation of 5.8S rRNA"/>
    <property type="evidence" value="ECO:0007669"/>
    <property type="project" value="TreeGrafter"/>
</dbReference>
<dbReference type="PANTHER" id="PTHR13245:SF14">
    <property type="entry name" value="RRP15-LIKE PROTEIN"/>
    <property type="match status" value="1"/>
</dbReference>
<reference evidence="4 5" key="2">
    <citation type="submission" date="2018-11" db="EMBL/GenBank/DDBJ databases">
        <authorList>
            <consortium name="Pathogen Informatics"/>
        </authorList>
    </citation>
    <scope>NUCLEOTIDE SEQUENCE [LARGE SCALE GENOMIC DNA]</scope>
</reference>